<dbReference type="GO" id="GO:0004574">
    <property type="term" value="F:oligo-1,6-glucosidase activity"/>
    <property type="evidence" value="ECO:0007669"/>
    <property type="project" value="TreeGrafter"/>
</dbReference>
<dbReference type="InterPro" id="IPR017853">
    <property type="entry name" value="GH"/>
</dbReference>
<dbReference type="GO" id="GO:0004556">
    <property type="term" value="F:alpha-amylase activity"/>
    <property type="evidence" value="ECO:0007669"/>
    <property type="project" value="TreeGrafter"/>
</dbReference>
<proteinExistence type="inferred from homology"/>
<dbReference type="SMART" id="SM00642">
    <property type="entry name" value="Aamy"/>
    <property type="match status" value="1"/>
</dbReference>
<dbReference type="Proteomes" id="UP001337655">
    <property type="component" value="Unassembled WGS sequence"/>
</dbReference>
<evidence type="ECO:0000256" key="4">
    <source>
        <dbReference type="ARBA" id="ARBA00026248"/>
    </source>
</evidence>
<feature type="region of interest" description="Disordered" evidence="5">
    <location>
        <begin position="1"/>
        <end position="22"/>
    </location>
</feature>
<keyword evidence="3" id="KW-0326">Glycosidase</keyword>
<dbReference type="Gene3D" id="3.20.20.80">
    <property type="entry name" value="Glycosidases"/>
    <property type="match status" value="1"/>
</dbReference>
<name>A0AAV9PEC9_9PEZI</name>
<feature type="compositionally biased region" description="Polar residues" evidence="5">
    <location>
        <begin position="9"/>
        <end position="18"/>
    </location>
</feature>
<gene>
    <name evidence="7" type="ORF">LTR77_004821</name>
</gene>
<dbReference type="PANTHER" id="PTHR10357">
    <property type="entry name" value="ALPHA-AMYLASE FAMILY MEMBER"/>
    <property type="match status" value="1"/>
</dbReference>
<keyword evidence="2" id="KW-0378">Hydrolase</keyword>
<reference evidence="7 8" key="1">
    <citation type="submission" date="2023-08" db="EMBL/GenBank/DDBJ databases">
        <title>Black Yeasts Isolated from many extreme environments.</title>
        <authorList>
            <person name="Coleine C."/>
            <person name="Stajich J.E."/>
            <person name="Selbmann L."/>
        </authorList>
    </citation>
    <scope>NUCLEOTIDE SEQUENCE [LARGE SCALE GENOMIC DNA]</scope>
    <source>
        <strain evidence="7 8">CCFEE 5935</strain>
    </source>
</reference>
<dbReference type="Pfam" id="PF00128">
    <property type="entry name" value="Alpha-amylase"/>
    <property type="match status" value="1"/>
</dbReference>
<dbReference type="AlphaFoldDB" id="A0AAV9PEC9"/>
<keyword evidence="4" id="KW-0462">Maltose metabolism</keyword>
<evidence type="ECO:0000256" key="1">
    <source>
        <dbReference type="ARBA" id="ARBA00008061"/>
    </source>
</evidence>
<dbReference type="GO" id="GO:0000025">
    <property type="term" value="P:maltose catabolic process"/>
    <property type="evidence" value="ECO:0007669"/>
    <property type="project" value="TreeGrafter"/>
</dbReference>
<dbReference type="FunFam" id="3.90.400.10:FF:000004">
    <property type="entry name" value="Oligo-1,6-glucosidase"/>
    <property type="match status" value="1"/>
</dbReference>
<protein>
    <recommendedName>
        <fullName evidence="6">Glycosyl hydrolase family 13 catalytic domain-containing protein</fullName>
    </recommendedName>
</protein>
<evidence type="ECO:0000313" key="7">
    <source>
        <dbReference type="EMBL" id="KAK5170235.1"/>
    </source>
</evidence>
<evidence type="ECO:0000313" key="8">
    <source>
        <dbReference type="Proteomes" id="UP001337655"/>
    </source>
</evidence>
<dbReference type="InterPro" id="IPR006047">
    <property type="entry name" value="GH13_cat_dom"/>
</dbReference>
<accession>A0AAV9PEC9</accession>
<comment type="similarity">
    <text evidence="1">Belongs to the glycosyl hydrolase 13 family.</text>
</comment>
<dbReference type="GO" id="GO:0033934">
    <property type="term" value="F:glucan 1,4-alpha-maltotriohydrolase activity"/>
    <property type="evidence" value="ECO:0007669"/>
    <property type="project" value="TreeGrafter"/>
</dbReference>
<evidence type="ECO:0000256" key="2">
    <source>
        <dbReference type="ARBA" id="ARBA00022801"/>
    </source>
</evidence>
<dbReference type="RefSeq" id="XP_064659433.1">
    <property type="nucleotide sequence ID" value="XM_064802072.1"/>
</dbReference>
<evidence type="ECO:0000259" key="6">
    <source>
        <dbReference type="SMART" id="SM00642"/>
    </source>
</evidence>
<dbReference type="GO" id="GO:0004575">
    <property type="term" value="F:sucrose alpha-glucosidase activity"/>
    <property type="evidence" value="ECO:0007669"/>
    <property type="project" value="TreeGrafter"/>
</dbReference>
<dbReference type="GO" id="GO:0005987">
    <property type="term" value="P:sucrose catabolic process"/>
    <property type="evidence" value="ECO:0007669"/>
    <property type="project" value="TreeGrafter"/>
</dbReference>
<evidence type="ECO:0000256" key="3">
    <source>
        <dbReference type="ARBA" id="ARBA00023295"/>
    </source>
</evidence>
<organism evidence="7 8">
    <name type="scientific">Saxophila tyrrhenica</name>
    <dbReference type="NCBI Taxonomy" id="1690608"/>
    <lineage>
        <taxon>Eukaryota</taxon>
        <taxon>Fungi</taxon>
        <taxon>Dikarya</taxon>
        <taxon>Ascomycota</taxon>
        <taxon>Pezizomycotina</taxon>
        <taxon>Dothideomycetes</taxon>
        <taxon>Dothideomycetidae</taxon>
        <taxon>Mycosphaerellales</taxon>
        <taxon>Extremaceae</taxon>
        <taxon>Saxophila</taxon>
    </lineage>
</organism>
<sequence>MPHREEASDNTPIQSKMAGNNRKTEKTWWKEAVVYQIYPASFADSNNDGLGDIPGIVSKVPYIKSLGVDTIWLSPIFASPQHDMGYDISDYRSIHAPYGTVEDVQGLIDELHANQMRILMDLVVNHTSDQHAWFQESRSSRTNAKSDWYFWRDPKVDSKGNRNEPNNWKSIFGGSAWHFDESRGQYYLALFLPSQPDLNWQSEQMRQATYDDMRFWLDRGVDGFRIDSMNLMSKHPDLPDGKVVDDEPYQSGAEFFASGPAMHDYIREMRRGVFDHYDAMTVGELGFTKDEFSVSQYVAKDRKELNMLFTGDIVDMDFGPDGKYSRDDFHPSKIRKITDLWQTAMPKFDGWNTVYLDNHDSGRSLSRYASDAPQHRATAAKMLATYLLTLSGTPFMLAGQEIGMANLGKEYGPDAYIDVEGKNHYNAVLKARGGDESQMQDVMTELQLKARDHGRLPMQWDDSANAGFTSADAKPWMTINQDYVKWNVASQLDDGASVLSYWKQMLVLRKQYNDLLVYGSYEAVPESTTGEDVFAYKRSSAETGESAVVFLNFSDRAQRIPASKFRGYSVLCSNQGSSGVEDDHVSLVPFGAVVLYDRRRD</sequence>
<keyword evidence="8" id="KW-1185">Reference proteome</keyword>
<dbReference type="FunFam" id="3.20.20.80:FF:000087">
    <property type="entry name" value="Oligo-1,6-glucosidase IMA1"/>
    <property type="match status" value="1"/>
</dbReference>
<evidence type="ECO:0000256" key="5">
    <source>
        <dbReference type="SAM" id="MobiDB-lite"/>
    </source>
</evidence>
<dbReference type="InterPro" id="IPR013780">
    <property type="entry name" value="Glyco_hydro_b"/>
</dbReference>
<feature type="domain" description="Glycosyl hydrolase family 13 catalytic" evidence="6">
    <location>
        <begin position="36"/>
        <end position="455"/>
    </location>
</feature>
<dbReference type="PANTHER" id="PTHR10357:SF179">
    <property type="entry name" value="NEUTRAL AND BASIC AMINO ACID TRANSPORT PROTEIN RBAT"/>
    <property type="match status" value="1"/>
</dbReference>
<dbReference type="InterPro" id="IPR045857">
    <property type="entry name" value="O16G_dom_2"/>
</dbReference>
<dbReference type="CDD" id="cd11333">
    <property type="entry name" value="AmyAc_SI_OligoGlu_DGase"/>
    <property type="match status" value="1"/>
</dbReference>
<dbReference type="FunFam" id="3.20.20.80:FF:000064">
    <property type="entry name" value="Oligo-1,6-glucosidase"/>
    <property type="match status" value="1"/>
</dbReference>
<dbReference type="SUPFAM" id="SSF51011">
    <property type="entry name" value="Glycosyl hydrolase domain"/>
    <property type="match status" value="1"/>
</dbReference>
<dbReference type="SUPFAM" id="SSF51445">
    <property type="entry name" value="(Trans)glycosidases"/>
    <property type="match status" value="1"/>
</dbReference>
<comment type="caution">
    <text evidence="7">The sequence shown here is derived from an EMBL/GenBank/DDBJ whole genome shotgun (WGS) entry which is preliminary data.</text>
</comment>
<dbReference type="Gene3D" id="3.90.400.10">
    <property type="entry name" value="Oligo-1,6-glucosidase, Domain 2"/>
    <property type="match status" value="1"/>
</dbReference>
<dbReference type="Gene3D" id="2.60.40.1180">
    <property type="entry name" value="Golgi alpha-mannosidase II"/>
    <property type="match status" value="1"/>
</dbReference>
<dbReference type="EMBL" id="JAVRRT010000007">
    <property type="protein sequence ID" value="KAK5170235.1"/>
    <property type="molecule type" value="Genomic_DNA"/>
</dbReference>
<dbReference type="GeneID" id="89926165"/>